<evidence type="ECO:0000256" key="1">
    <source>
        <dbReference type="ARBA" id="ARBA00000085"/>
    </source>
</evidence>
<name>A0ABW3JFB0_9FLAO</name>
<evidence type="ECO:0000256" key="4">
    <source>
        <dbReference type="ARBA" id="ARBA00022679"/>
    </source>
</evidence>
<dbReference type="InterPro" id="IPR003661">
    <property type="entry name" value="HisK_dim/P_dom"/>
</dbReference>
<evidence type="ECO:0000256" key="3">
    <source>
        <dbReference type="ARBA" id="ARBA00022553"/>
    </source>
</evidence>
<dbReference type="InterPro" id="IPR003594">
    <property type="entry name" value="HATPase_dom"/>
</dbReference>
<dbReference type="SMART" id="SM00388">
    <property type="entry name" value="HisKA"/>
    <property type="match status" value="1"/>
</dbReference>
<evidence type="ECO:0000256" key="5">
    <source>
        <dbReference type="ARBA" id="ARBA00022777"/>
    </source>
</evidence>
<keyword evidence="6" id="KW-0175">Coiled coil</keyword>
<dbReference type="SUPFAM" id="SSF55785">
    <property type="entry name" value="PYP-like sensor domain (PAS domain)"/>
    <property type="match status" value="3"/>
</dbReference>
<dbReference type="Proteomes" id="UP001597061">
    <property type="component" value="Unassembled WGS sequence"/>
</dbReference>
<dbReference type="Pfam" id="PF13426">
    <property type="entry name" value="PAS_9"/>
    <property type="match status" value="3"/>
</dbReference>
<dbReference type="InterPro" id="IPR000700">
    <property type="entry name" value="PAS-assoc_C"/>
</dbReference>
<dbReference type="PRINTS" id="PR00344">
    <property type="entry name" value="BCTRLSENSOR"/>
</dbReference>
<dbReference type="CDD" id="cd00082">
    <property type="entry name" value="HisKA"/>
    <property type="match status" value="1"/>
</dbReference>
<proteinExistence type="predicted"/>
<dbReference type="PROSITE" id="PS50113">
    <property type="entry name" value="PAC"/>
    <property type="match status" value="1"/>
</dbReference>
<dbReference type="InterPro" id="IPR001610">
    <property type="entry name" value="PAC"/>
</dbReference>
<organism evidence="10 11">
    <name type="scientific">Mariniflexile jejuense</name>
    <dbReference type="NCBI Taxonomy" id="1173582"/>
    <lineage>
        <taxon>Bacteria</taxon>
        <taxon>Pseudomonadati</taxon>
        <taxon>Bacteroidota</taxon>
        <taxon>Flavobacteriia</taxon>
        <taxon>Flavobacteriales</taxon>
        <taxon>Flavobacteriaceae</taxon>
        <taxon>Mariniflexile</taxon>
    </lineage>
</organism>
<feature type="domain" description="PAS" evidence="8">
    <location>
        <begin position="55"/>
        <end position="124"/>
    </location>
</feature>
<dbReference type="SMART" id="SM00086">
    <property type="entry name" value="PAC"/>
    <property type="match status" value="2"/>
</dbReference>
<dbReference type="InterPro" id="IPR036097">
    <property type="entry name" value="HisK_dim/P_sf"/>
</dbReference>
<dbReference type="PROSITE" id="PS50109">
    <property type="entry name" value="HIS_KIN"/>
    <property type="match status" value="1"/>
</dbReference>
<dbReference type="InterPro" id="IPR004358">
    <property type="entry name" value="Sig_transdc_His_kin-like_C"/>
</dbReference>
<keyword evidence="4" id="KW-0808">Transferase</keyword>
<dbReference type="RefSeq" id="WP_379924514.1">
    <property type="nucleotide sequence ID" value="NZ_JBHTJI010000001.1"/>
</dbReference>
<dbReference type="EC" id="2.7.13.3" evidence="2"/>
<evidence type="ECO:0000313" key="10">
    <source>
        <dbReference type="EMBL" id="MFD0988936.1"/>
    </source>
</evidence>
<dbReference type="NCBIfam" id="TIGR00229">
    <property type="entry name" value="sensory_box"/>
    <property type="match status" value="2"/>
</dbReference>
<feature type="coiled-coil region" evidence="6">
    <location>
        <begin position="417"/>
        <end position="451"/>
    </location>
</feature>
<evidence type="ECO:0000256" key="2">
    <source>
        <dbReference type="ARBA" id="ARBA00012438"/>
    </source>
</evidence>
<feature type="domain" description="PAS" evidence="8">
    <location>
        <begin position="308"/>
        <end position="352"/>
    </location>
</feature>
<dbReference type="Gene3D" id="3.30.565.10">
    <property type="entry name" value="Histidine kinase-like ATPase, C-terminal domain"/>
    <property type="match status" value="1"/>
</dbReference>
<dbReference type="SMART" id="SM00387">
    <property type="entry name" value="HATPase_c"/>
    <property type="match status" value="1"/>
</dbReference>
<dbReference type="PROSITE" id="PS50112">
    <property type="entry name" value="PAS"/>
    <property type="match status" value="2"/>
</dbReference>
<dbReference type="SUPFAM" id="SSF55874">
    <property type="entry name" value="ATPase domain of HSP90 chaperone/DNA topoisomerase II/histidine kinase"/>
    <property type="match status" value="1"/>
</dbReference>
<dbReference type="Gene3D" id="1.10.287.130">
    <property type="match status" value="1"/>
</dbReference>
<accession>A0ABW3JFB0</accession>
<dbReference type="EMBL" id="JBHTJI010000001">
    <property type="protein sequence ID" value="MFD0988936.1"/>
    <property type="molecule type" value="Genomic_DNA"/>
</dbReference>
<dbReference type="Pfam" id="PF02518">
    <property type="entry name" value="HATPase_c"/>
    <property type="match status" value="1"/>
</dbReference>
<reference evidence="11" key="1">
    <citation type="journal article" date="2019" name="Int. J. Syst. Evol. Microbiol.">
        <title>The Global Catalogue of Microorganisms (GCM) 10K type strain sequencing project: providing services to taxonomists for standard genome sequencing and annotation.</title>
        <authorList>
            <consortium name="The Broad Institute Genomics Platform"/>
            <consortium name="The Broad Institute Genome Sequencing Center for Infectious Disease"/>
            <person name="Wu L."/>
            <person name="Ma J."/>
        </authorList>
    </citation>
    <scope>NUCLEOTIDE SEQUENCE [LARGE SCALE GENOMIC DNA]</scope>
    <source>
        <strain evidence="11">CCUG 62414</strain>
    </source>
</reference>
<dbReference type="PANTHER" id="PTHR43304">
    <property type="entry name" value="PHYTOCHROME-LIKE PROTEIN CPH1"/>
    <property type="match status" value="1"/>
</dbReference>
<dbReference type="InterPro" id="IPR005467">
    <property type="entry name" value="His_kinase_dom"/>
</dbReference>
<keyword evidence="11" id="KW-1185">Reference proteome</keyword>
<comment type="caution">
    <text evidence="10">The sequence shown here is derived from an EMBL/GenBank/DDBJ whole genome shotgun (WGS) entry which is preliminary data.</text>
</comment>
<evidence type="ECO:0000256" key="6">
    <source>
        <dbReference type="SAM" id="Coils"/>
    </source>
</evidence>
<keyword evidence="3" id="KW-0597">Phosphoprotein</keyword>
<comment type="catalytic activity">
    <reaction evidence="1">
        <text>ATP + protein L-histidine = ADP + protein N-phospho-L-histidine.</text>
        <dbReference type="EC" id="2.7.13.3"/>
    </reaction>
</comment>
<evidence type="ECO:0000259" key="7">
    <source>
        <dbReference type="PROSITE" id="PS50109"/>
    </source>
</evidence>
<feature type="domain" description="PAC" evidence="9">
    <location>
        <begin position="381"/>
        <end position="433"/>
    </location>
</feature>
<dbReference type="InterPro" id="IPR052162">
    <property type="entry name" value="Sensor_kinase/Photoreceptor"/>
</dbReference>
<evidence type="ECO:0000259" key="8">
    <source>
        <dbReference type="PROSITE" id="PS50112"/>
    </source>
</evidence>
<evidence type="ECO:0000259" key="9">
    <source>
        <dbReference type="PROSITE" id="PS50113"/>
    </source>
</evidence>
<protein>
    <recommendedName>
        <fullName evidence="2">histidine kinase</fullName>
        <ecNumber evidence="2">2.7.13.3</ecNumber>
    </recommendedName>
</protein>
<evidence type="ECO:0000313" key="11">
    <source>
        <dbReference type="Proteomes" id="UP001597061"/>
    </source>
</evidence>
<keyword evidence="5" id="KW-0418">Kinase</keyword>
<gene>
    <name evidence="10" type="ORF">ACFQ1R_02400</name>
</gene>
<dbReference type="SMART" id="SM00091">
    <property type="entry name" value="PAS"/>
    <property type="match status" value="3"/>
</dbReference>
<dbReference type="Pfam" id="PF00512">
    <property type="entry name" value="HisKA"/>
    <property type="match status" value="1"/>
</dbReference>
<dbReference type="InterPro" id="IPR036890">
    <property type="entry name" value="HATPase_C_sf"/>
</dbReference>
<dbReference type="PANTHER" id="PTHR43304:SF1">
    <property type="entry name" value="PAC DOMAIN-CONTAINING PROTEIN"/>
    <property type="match status" value="1"/>
</dbReference>
<dbReference type="InterPro" id="IPR000014">
    <property type="entry name" value="PAS"/>
</dbReference>
<sequence>MSQDTIDMLKRALLREKEARKVAESILEKKAAELYEANRRLEKSYTELELLLTQKDSQLQGVFENIVDAYLIMDLEGNILKMNDAALTLLGFEDDKIDFNLMSMVSPTDLEHVSKSFKMLLTKGSITNFELKITTNANIEKLIHVNASVIYDNNIPVASQGIIRDITKEKEDEEKLIESENRLSTLILNLDKAVILEDENRKIIVTNKKFTQLFNIKVKPDELIGKDCKTLIENNSMLFEDSKKFLNRTHDIIQEKKVVLAEELEMVDGKILERSYMPIIIGEKTKGYFWTFKDVTLSRTYSKRLEVQKQKYYNIISNMNLGLVEVDLEDRILMVNHSFEEMTGYSFNELIGIKGKDILPVAEDKVLMDEKVIERKQGRTDLYELKIKKKDGEIRYWLVSGAPNYGIDGKVIGSIGINFDITNIKNLEKQKESLLNELAKSNNELQEYAHIVSHDLKSPLRSINALVSWIKEDNNGKLDHATNQNLNLIESTLEKMELLITDILDYSSIGSDEVEKTEVNTNDLVIDLKQMLFIPNHITINILNTLPVVLGHKTKLQQVFQNLISNAIKFIEKDNGIININVTEQTNYYQFSVQDNGIGIEKQYHDKIFKVFLSLNKRKDSSGIGLSIVQKIVELHNGTIWLESQPSIGTTFFFTIKK</sequence>
<feature type="domain" description="Histidine kinase" evidence="7">
    <location>
        <begin position="451"/>
        <end position="658"/>
    </location>
</feature>
<dbReference type="SUPFAM" id="SSF47384">
    <property type="entry name" value="Homodimeric domain of signal transducing histidine kinase"/>
    <property type="match status" value="1"/>
</dbReference>
<dbReference type="InterPro" id="IPR035965">
    <property type="entry name" value="PAS-like_dom_sf"/>
</dbReference>
<dbReference type="Gene3D" id="3.30.450.20">
    <property type="entry name" value="PAS domain"/>
    <property type="match status" value="3"/>
</dbReference>
<dbReference type="CDD" id="cd00130">
    <property type="entry name" value="PAS"/>
    <property type="match status" value="2"/>
</dbReference>